<dbReference type="EMBL" id="JACEIK010000713">
    <property type="protein sequence ID" value="MCD7461251.1"/>
    <property type="molecule type" value="Genomic_DNA"/>
</dbReference>
<dbReference type="SMART" id="SM01065">
    <property type="entry name" value="CBM_2"/>
    <property type="match status" value="1"/>
</dbReference>
<dbReference type="InterPro" id="IPR013784">
    <property type="entry name" value="Carb-bd-like_fold"/>
</dbReference>
<comment type="caution">
    <text evidence="2">The sequence shown here is derived from an EMBL/GenBank/DDBJ whole genome shotgun (WGS) entry which is preliminary data.</text>
</comment>
<dbReference type="Proteomes" id="UP000823775">
    <property type="component" value="Unassembled WGS sequence"/>
</dbReference>
<dbReference type="Gene3D" id="2.60.40.10">
    <property type="entry name" value="Immunoglobulins"/>
    <property type="match status" value="1"/>
</dbReference>
<organism evidence="2 3">
    <name type="scientific">Datura stramonium</name>
    <name type="common">Jimsonweed</name>
    <name type="synonym">Common thornapple</name>
    <dbReference type="NCBI Taxonomy" id="4076"/>
    <lineage>
        <taxon>Eukaryota</taxon>
        <taxon>Viridiplantae</taxon>
        <taxon>Streptophyta</taxon>
        <taxon>Embryophyta</taxon>
        <taxon>Tracheophyta</taxon>
        <taxon>Spermatophyta</taxon>
        <taxon>Magnoliopsida</taxon>
        <taxon>eudicotyledons</taxon>
        <taxon>Gunneridae</taxon>
        <taxon>Pentapetalae</taxon>
        <taxon>asterids</taxon>
        <taxon>lamiids</taxon>
        <taxon>Solanales</taxon>
        <taxon>Solanaceae</taxon>
        <taxon>Solanoideae</taxon>
        <taxon>Datureae</taxon>
        <taxon>Datura</taxon>
    </lineage>
</organism>
<reference evidence="2 3" key="1">
    <citation type="journal article" date="2021" name="BMC Genomics">
        <title>Datura genome reveals duplications of psychoactive alkaloid biosynthetic genes and high mutation rate following tissue culture.</title>
        <authorList>
            <person name="Rajewski A."/>
            <person name="Carter-House D."/>
            <person name="Stajich J."/>
            <person name="Litt A."/>
        </authorList>
    </citation>
    <scope>NUCLEOTIDE SEQUENCE [LARGE SCALE GENOMIC DNA]</scope>
    <source>
        <strain evidence="2">AR-01</strain>
    </source>
</reference>
<protein>
    <recommendedName>
        <fullName evidence="1">CBM20 domain-containing protein</fullName>
    </recommendedName>
</protein>
<dbReference type="Pfam" id="PF00686">
    <property type="entry name" value="CBM_20"/>
    <property type="match status" value="1"/>
</dbReference>
<evidence type="ECO:0000313" key="2">
    <source>
        <dbReference type="EMBL" id="MCD7461251.1"/>
    </source>
</evidence>
<accession>A0ABS8SQW2</accession>
<dbReference type="PANTHER" id="PTHR15048:SF0">
    <property type="entry name" value="STARCH-BINDING DOMAIN-CONTAINING PROTEIN 1"/>
    <property type="match status" value="1"/>
</dbReference>
<dbReference type="InterPro" id="IPR013783">
    <property type="entry name" value="Ig-like_fold"/>
</dbReference>
<dbReference type="SUPFAM" id="SSF49452">
    <property type="entry name" value="Starch-binding domain-like"/>
    <property type="match status" value="1"/>
</dbReference>
<evidence type="ECO:0000313" key="3">
    <source>
        <dbReference type="Proteomes" id="UP000823775"/>
    </source>
</evidence>
<name>A0ABS8SQW2_DATST</name>
<dbReference type="PANTHER" id="PTHR15048">
    <property type="entry name" value="STARCH-BINDING DOMAIN-CONTAINING PROTEIN 1"/>
    <property type="match status" value="1"/>
</dbReference>
<dbReference type="PROSITE" id="PS51166">
    <property type="entry name" value="CBM20"/>
    <property type="match status" value="1"/>
</dbReference>
<gene>
    <name evidence="2" type="ORF">HAX54_045744</name>
</gene>
<keyword evidence="3" id="KW-1185">Reference proteome</keyword>
<sequence>MESLTGLYLKGVCLDKVLDKHRGLSLCSTDYVVGLSKKSEICFLGLSSFKIFHISSCSVQHKTIQPIFCASDTQTHTQSEETETTDTNQSEPVRVKFQLNKECSFGQHFYIVGDDPVLGSWNPSNAVPLEWSEGHVWNVDLDIPSGKTISYKFIMKVDDETVLWQQDPDRILQTWETKNTITVSEDWDNAELQTVIEEEPGAEQSEESAVNSEILIAENLVPPTVVDLEDDVNEEKTNEVLAIIAENITEVNKDVNAGRNEDTTVEAKGIGKNVVAFIDEVMSSKTESMLVADEKVPVLVPGLTQVLTSEVHADKAVAESSPRSDSEEVNVLLNEVHMDKAVAEGSVGLRSDEFDVTELSSSKEKVATDRTHPRETPEMMMLNVKQEVTKGNEEDIEKSELVGGGGDWSNGKPMEENVFESDIQWGKKTLLKLFASLGFFKVELEG</sequence>
<evidence type="ECO:0000259" key="1">
    <source>
        <dbReference type="PROSITE" id="PS51166"/>
    </source>
</evidence>
<feature type="domain" description="CBM20" evidence="1">
    <location>
        <begin position="87"/>
        <end position="189"/>
    </location>
</feature>
<dbReference type="InterPro" id="IPR002044">
    <property type="entry name" value="CBM20"/>
</dbReference>
<proteinExistence type="predicted"/>
<dbReference type="CDD" id="cd05467">
    <property type="entry name" value="CBM20"/>
    <property type="match status" value="1"/>
</dbReference>